<dbReference type="Proteomes" id="UP000050523">
    <property type="component" value="Unassembled WGS sequence"/>
</dbReference>
<dbReference type="EMBL" id="LJRO01000191">
    <property type="protein sequence ID" value="KPZ00972.1"/>
    <property type="molecule type" value="Genomic_DNA"/>
</dbReference>
<reference evidence="2 3" key="1">
    <citation type="submission" date="2015-09" db="EMBL/GenBank/DDBJ databases">
        <title>Genome announcement of multiple Pseudomonas syringae strains.</title>
        <authorList>
            <person name="Thakur S."/>
            <person name="Wang P.W."/>
            <person name="Gong Y."/>
            <person name="Weir B.S."/>
            <person name="Guttman D.S."/>
        </authorList>
    </citation>
    <scope>NUCLEOTIDE SEQUENCE [LARGE SCALE GENOMIC DNA]</scope>
    <source>
        <strain evidence="2 3">ICMP9151</strain>
    </source>
</reference>
<accession>A0AA40P5E7</accession>
<evidence type="ECO:0000313" key="3">
    <source>
        <dbReference type="Proteomes" id="UP000050523"/>
    </source>
</evidence>
<comment type="caution">
    <text evidence="2">The sequence shown here is derived from an EMBL/GenBank/DDBJ whole genome shotgun (WGS) entry which is preliminary data.</text>
</comment>
<keyword evidence="1" id="KW-0812">Transmembrane</keyword>
<protein>
    <submittedName>
        <fullName evidence="2">AsmA family protein</fullName>
    </submittedName>
</protein>
<keyword evidence="1" id="KW-1133">Transmembrane helix</keyword>
<organism evidence="2 3">
    <name type="scientific">Pseudomonas tremae</name>
    <dbReference type="NCBI Taxonomy" id="200454"/>
    <lineage>
        <taxon>Bacteria</taxon>
        <taxon>Pseudomonadati</taxon>
        <taxon>Pseudomonadota</taxon>
        <taxon>Gammaproteobacteria</taxon>
        <taxon>Pseudomonadales</taxon>
        <taxon>Pseudomonadaceae</taxon>
        <taxon>Pseudomonas</taxon>
    </lineage>
</organism>
<gene>
    <name evidence="2" type="ORF">ALO43_200391</name>
</gene>
<feature type="transmembrane region" description="Helical" evidence="1">
    <location>
        <begin position="35"/>
        <end position="51"/>
    </location>
</feature>
<proteinExistence type="predicted"/>
<sequence>MLKLALGCALAALALILSTAKVIVAAEISPLTVSLLAAALGLVILAARAAGGPNSRHTAG</sequence>
<name>A0AA40P5E7_9PSED</name>
<dbReference type="AlphaFoldDB" id="A0AA40P5E7"/>
<evidence type="ECO:0000313" key="2">
    <source>
        <dbReference type="EMBL" id="KPZ00972.1"/>
    </source>
</evidence>
<keyword evidence="1" id="KW-0472">Membrane</keyword>
<evidence type="ECO:0000256" key="1">
    <source>
        <dbReference type="SAM" id="Phobius"/>
    </source>
</evidence>